<dbReference type="Gene3D" id="3.40.50.300">
    <property type="entry name" value="P-loop containing nucleotide triphosphate hydrolases"/>
    <property type="match status" value="1"/>
</dbReference>
<evidence type="ECO:0000256" key="2">
    <source>
        <dbReference type="ARBA" id="ARBA00022741"/>
    </source>
</evidence>
<dbReference type="SUPFAM" id="SSF52540">
    <property type="entry name" value="P-loop containing nucleoside triphosphate hydrolases"/>
    <property type="match status" value="1"/>
</dbReference>
<dbReference type="Pfam" id="PF02954">
    <property type="entry name" value="HTH_8"/>
    <property type="match status" value="1"/>
</dbReference>
<dbReference type="InterPro" id="IPR027417">
    <property type="entry name" value="P-loop_NTPase"/>
</dbReference>
<reference evidence="9" key="1">
    <citation type="submission" date="2020-01" db="EMBL/GenBank/DDBJ databases">
        <authorList>
            <person name="Seo Y.L."/>
        </authorList>
    </citation>
    <scope>NUCLEOTIDE SEQUENCE</scope>
    <source>
        <strain evidence="9">R11</strain>
    </source>
</reference>
<dbReference type="Proteomes" id="UP000638732">
    <property type="component" value="Unassembled WGS sequence"/>
</dbReference>
<evidence type="ECO:0000313" key="10">
    <source>
        <dbReference type="Proteomes" id="UP000638732"/>
    </source>
</evidence>
<evidence type="ECO:0000256" key="1">
    <source>
        <dbReference type="ARBA" id="ARBA00022553"/>
    </source>
</evidence>
<evidence type="ECO:0000256" key="4">
    <source>
        <dbReference type="ARBA" id="ARBA00023015"/>
    </source>
</evidence>
<sequence>MAKVLIIDDERAIRNTLREILEYEDYQVEDIDNGIDGLQMIQKNDYDLVLCDIKMNRMDGMEVLTEGLIIKPDLPFIMISGHGTVETAVEASKKGAFDFISKPPDLNRLLITVRNALDRGSLVTEAKTLKRKVSKVRPILGNSQAIVKIKETIERVAPTDARVLVTGANGSGKELVARWLHEKSNRSNAPLIEVNCAAIPSELIESELFGHEKGSFTSAVKQRIGKFESANGGTLFLDEIGDMSQSAQAKVLRALQENKITRVGGEKEIEVDVRVVAATNKDLLKEIEDGNFRMDLYHRLSVILIHVPPLTERRDDIPLITQSFLEEICSEYGMPVKRFSEPAMEALKALPWSGNIRELRNMVERLIILSDKVITDGDVKAFANPSAPVTIATAANGGGAATPQTDFDQFKNFQEYKDFAEREYIKFKLEKNNWNVSKTADDIDIQRSHLYSKIEKYGLKRGE</sequence>
<keyword evidence="5" id="KW-0804">Transcription</keyword>
<comment type="caution">
    <text evidence="9">The sequence shown here is derived from an EMBL/GenBank/DDBJ whole genome shotgun (WGS) entry which is preliminary data.</text>
</comment>
<keyword evidence="3" id="KW-0067">ATP-binding</keyword>
<dbReference type="Pfam" id="PF00072">
    <property type="entry name" value="Response_reg"/>
    <property type="match status" value="1"/>
</dbReference>
<dbReference type="SUPFAM" id="SSF46689">
    <property type="entry name" value="Homeodomain-like"/>
    <property type="match status" value="1"/>
</dbReference>
<dbReference type="PANTHER" id="PTHR32071:SF17">
    <property type="entry name" value="TRANSCRIPTIONAL REGULATOR (NTRC FAMILY)"/>
    <property type="match status" value="1"/>
</dbReference>
<name>A0A965ZKS3_9SPHI</name>
<keyword evidence="4" id="KW-0805">Transcription regulation</keyword>
<dbReference type="AlphaFoldDB" id="A0A965ZKS3"/>
<proteinExistence type="predicted"/>
<dbReference type="Gene3D" id="1.10.8.60">
    <property type="match status" value="1"/>
</dbReference>
<dbReference type="Pfam" id="PF00158">
    <property type="entry name" value="Sigma54_activat"/>
    <property type="match status" value="1"/>
</dbReference>
<dbReference type="SMART" id="SM00382">
    <property type="entry name" value="AAA"/>
    <property type="match status" value="1"/>
</dbReference>
<dbReference type="InterPro" id="IPR058031">
    <property type="entry name" value="AAA_lid_NorR"/>
</dbReference>
<keyword evidence="2" id="KW-0547">Nucleotide-binding</keyword>
<evidence type="ECO:0000259" key="8">
    <source>
        <dbReference type="PROSITE" id="PS50110"/>
    </source>
</evidence>
<dbReference type="PROSITE" id="PS50045">
    <property type="entry name" value="SIGMA54_INTERACT_4"/>
    <property type="match status" value="1"/>
</dbReference>
<feature type="domain" description="Response regulatory" evidence="8">
    <location>
        <begin position="3"/>
        <end position="117"/>
    </location>
</feature>
<dbReference type="PROSITE" id="PS00676">
    <property type="entry name" value="SIGMA54_INTERACT_2"/>
    <property type="match status" value="1"/>
</dbReference>
<dbReference type="Gene3D" id="1.10.10.60">
    <property type="entry name" value="Homeodomain-like"/>
    <property type="match status" value="1"/>
</dbReference>
<feature type="modified residue" description="4-aspartylphosphate" evidence="6">
    <location>
        <position position="52"/>
    </location>
</feature>
<dbReference type="GO" id="GO:0000160">
    <property type="term" value="P:phosphorelay signal transduction system"/>
    <property type="evidence" value="ECO:0007669"/>
    <property type="project" value="InterPro"/>
</dbReference>
<dbReference type="InterPro" id="IPR009057">
    <property type="entry name" value="Homeodomain-like_sf"/>
</dbReference>
<dbReference type="SUPFAM" id="SSF52172">
    <property type="entry name" value="CheY-like"/>
    <property type="match status" value="1"/>
</dbReference>
<dbReference type="PANTHER" id="PTHR32071">
    <property type="entry name" value="TRANSCRIPTIONAL REGULATORY PROTEIN"/>
    <property type="match status" value="1"/>
</dbReference>
<evidence type="ECO:0000256" key="5">
    <source>
        <dbReference type="ARBA" id="ARBA00023163"/>
    </source>
</evidence>
<dbReference type="EMBL" id="WWEO01000045">
    <property type="protein sequence ID" value="NCD71774.1"/>
    <property type="molecule type" value="Genomic_DNA"/>
</dbReference>
<reference evidence="9" key="2">
    <citation type="submission" date="2020-10" db="EMBL/GenBank/DDBJ databases">
        <title>Mucilaginibacter sp. nov., isolated from soil.</title>
        <authorList>
            <person name="Jeon C.O."/>
        </authorList>
    </citation>
    <scope>NUCLEOTIDE SEQUENCE</scope>
    <source>
        <strain evidence="9">R11</strain>
    </source>
</reference>
<dbReference type="InterPro" id="IPR025943">
    <property type="entry name" value="Sigma_54_int_dom_ATP-bd_2"/>
</dbReference>
<feature type="domain" description="Sigma-54 factor interaction" evidence="7">
    <location>
        <begin position="139"/>
        <end position="368"/>
    </location>
</feature>
<dbReference type="InterPro" id="IPR011006">
    <property type="entry name" value="CheY-like_superfamily"/>
</dbReference>
<dbReference type="GO" id="GO:0006355">
    <property type="term" value="P:regulation of DNA-templated transcription"/>
    <property type="evidence" value="ECO:0007669"/>
    <property type="project" value="InterPro"/>
</dbReference>
<dbReference type="RefSeq" id="WP_166587753.1">
    <property type="nucleotide sequence ID" value="NZ_WWEO01000045.1"/>
</dbReference>
<dbReference type="GO" id="GO:0005524">
    <property type="term" value="F:ATP binding"/>
    <property type="evidence" value="ECO:0007669"/>
    <property type="project" value="UniProtKB-KW"/>
</dbReference>
<dbReference type="Pfam" id="PF25601">
    <property type="entry name" value="AAA_lid_14"/>
    <property type="match status" value="1"/>
</dbReference>
<dbReference type="InterPro" id="IPR001789">
    <property type="entry name" value="Sig_transdc_resp-reg_receiver"/>
</dbReference>
<dbReference type="PROSITE" id="PS50110">
    <property type="entry name" value="RESPONSE_REGULATORY"/>
    <property type="match status" value="1"/>
</dbReference>
<evidence type="ECO:0000259" key="7">
    <source>
        <dbReference type="PROSITE" id="PS50045"/>
    </source>
</evidence>
<organism evidence="9 10">
    <name type="scientific">Mucilaginibacter agri</name>
    <dbReference type="NCBI Taxonomy" id="2695265"/>
    <lineage>
        <taxon>Bacteria</taxon>
        <taxon>Pseudomonadati</taxon>
        <taxon>Bacteroidota</taxon>
        <taxon>Sphingobacteriia</taxon>
        <taxon>Sphingobacteriales</taxon>
        <taxon>Sphingobacteriaceae</taxon>
        <taxon>Mucilaginibacter</taxon>
    </lineage>
</organism>
<dbReference type="InterPro" id="IPR002197">
    <property type="entry name" value="HTH_Fis"/>
</dbReference>
<dbReference type="InterPro" id="IPR003593">
    <property type="entry name" value="AAA+_ATPase"/>
</dbReference>
<keyword evidence="10" id="KW-1185">Reference proteome</keyword>
<gene>
    <name evidence="9" type="ORF">GSY63_20585</name>
</gene>
<dbReference type="Gene3D" id="3.40.50.2300">
    <property type="match status" value="1"/>
</dbReference>
<dbReference type="SMART" id="SM00448">
    <property type="entry name" value="REC"/>
    <property type="match status" value="1"/>
</dbReference>
<protein>
    <submittedName>
        <fullName evidence="9">Response regulator</fullName>
    </submittedName>
</protein>
<evidence type="ECO:0000256" key="3">
    <source>
        <dbReference type="ARBA" id="ARBA00022840"/>
    </source>
</evidence>
<dbReference type="FunFam" id="3.40.50.300:FF:000006">
    <property type="entry name" value="DNA-binding transcriptional regulator NtrC"/>
    <property type="match status" value="1"/>
</dbReference>
<keyword evidence="1 6" id="KW-0597">Phosphoprotein</keyword>
<dbReference type="GO" id="GO:0043565">
    <property type="term" value="F:sequence-specific DNA binding"/>
    <property type="evidence" value="ECO:0007669"/>
    <property type="project" value="InterPro"/>
</dbReference>
<evidence type="ECO:0000313" key="9">
    <source>
        <dbReference type="EMBL" id="NCD71774.1"/>
    </source>
</evidence>
<dbReference type="InterPro" id="IPR002078">
    <property type="entry name" value="Sigma_54_int"/>
</dbReference>
<dbReference type="CDD" id="cd00009">
    <property type="entry name" value="AAA"/>
    <property type="match status" value="1"/>
</dbReference>
<evidence type="ECO:0000256" key="6">
    <source>
        <dbReference type="PROSITE-ProRule" id="PRU00169"/>
    </source>
</evidence>
<accession>A0A965ZKS3</accession>